<dbReference type="Gene3D" id="3.30.450.20">
    <property type="entry name" value="PAS domain"/>
    <property type="match status" value="2"/>
</dbReference>
<dbReference type="Gene3D" id="3.20.20.450">
    <property type="entry name" value="EAL domain"/>
    <property type="match status" value="1"/>
</dbReference>
<dbReference type="SMART" id="SM00267">
    <property type="entry name" value="GGDEF"/>
    <property type="match status" value="1"/>
</dbReference>
<dbReference type="Pfam" id="PF00990">
    <property type="entry name" value="GGDEF"/>
    <property type="match status" value="1"/>
</dbReference>
<keyword evidence="6" id="KW-1185">Reference proteome</keyword>
<dbReference type="CDD" id="cd01949">
    <property type="entry name" value="GGDEF"/>
    <property type="match status" value="1"/>
</dbReference>
<evidence type="ECO:0000259" key="4">
    <source>
        <dbReference type="PROSITE" id="PS50887"/>
    </source>
</evidence>
<dbReference type="InterPro" id="IPR029787">
    <property type="entry name" value="Nucleotide_cyclase"/>
</dbReference>
<dbReference type="PROSITE" id="PS50113">
    <property type="entry name" value="PAC"/>
    <property type="match status" value="1"/>
</dbReference>
<dbReference type="Pfam" id="PF13426">
    <property type="entry name" value="PAS_9"/>
    <property type="match status" value="1"/>
</dbReference>
<dbReference type="EMBL" id="JBHSMC010000016">
    <property type="protein sequence ID" value="MFC5465755.1"/>
    <property type="molecule type" value="Genomic_DNA"/>
</dbReference>
<dbReference type="RefSeq" id="WP_318280953.1">
    <property type="nucleotide sequence ID" value="NZ_JBHSMC010000016.1"/>
</dbReference>
<evidence type="ECO:0000259" key="2">
    <source>
        <dbReference type="PROSITE" id="PS50113"/>
    </source>
</evidence>
<dbReference type="Gene3D" id="3.30.70.270">
    <property type="match status" value="1"/>
</dbReference>
<dbReference type="NCBIfam" id="TIGR00254">
    <property type="entry name" value="GGDEF"/>
    <property type="match status" value="1"/>
</dbReference>
<evidence type="ECO:0000313" key="6">
    <source>
        <dbReference type="Proteomes" id="UP001596147"/>
    </source>
</evidence>
<name>A0ABW0LIN5_9BACI</name>
<dbReference type="CDD" id="cd01948">
    <property type="entry name" value="EAL"/>
    <property type="match status" value="1"/>
</dbReference>
<proteinExistence type="predicted"/>
<dbReference type="InterPro" id="IPR001633">
    <property type="entry name" value="EAL_dom"/>
</dbReference>
<dbReference type="PANTHER" id="PTHR44757">
    <property type="entry name" value="DIGUANYLATE CYCLASE DGCP"/>
    <property type="match status" value="1"/>
</dbReference>
<sequence>MQKHQVNIERDNFMEVPTNQEYIIEELLDIRKALDESAIVAITNVQGVITYANDKFVELSKYSRDELIGNTHRMLNSGYHPRSFFKEMWRTIGKGQVWKGEIKNRAKDGSTYWVSTTIVPFLDSNGKPYRYVSIRTDITARMQMESDLQKALENDFQSTIKHLANLIFKIRQEKNGDFRFILAEGMIAERLNITTQSIQDKDIREVFPEETVEKLEKHVQEAYLGKHVHFEFHGWGTDLLIHLSPIVIDNKVKEVVGTAIDISERLKAEEKIKYMAYHDLLTDLPNRTHFMEELENNIKYAREHNEQFVVMFLDLDGFKEINDTLGHSVGDKLLKAFGERLVLSVRLMDITSRFGGDEFALILPGIGEKEVAEYATRILKKLEQSFMVNNMQVYISTSIGVSIYPLDGTTSDLLIKHADAAMYHAKANGKNNFQLFNQELIHHMEKKLYLETSLSKAVEEGQLFLHYQPQIDIIQNKIVGVEALIRWQHPELGLVAPFDFIPIAEETGLIIPIGEWVLRTACRQNKEWQKAGYPPLTIAVNISIRQFMSHNFLTKLKSILLETQLDPQYLELEITESIASDVTYTKKLLRDLQKIGVKVSIDDFGTGYSSLGYLSRLPINKLKVDRMFLSELNDKNKAVTKAVIALAKSLDLEVLAEGVETDAQADFLKEQGCELVQGFRYYKPMKSEEIEALFK</sequence>
<dbReference type="SUPFAM" id="SSF141868">
    <property type="entry name" value="EAL domain-like"/>
    <property type="match status" value="1"/>
</dbReference>
<organism evidence="5 6">
    <name type="scientific">Lederbergia graminis</name>
    <dbReference type="NCBI Taxonomy" id="735518"/>
    <lineage>
        <taxon>Bacteria</taxon>
        <taxon>Bacillati</taxon>
        <taxon>Bacillota</taxon>
        <taxon>Bacilli</taxon>
        <taxon>Bacillales</taxon>
        <taxon>Bacillaceae</taxon>
        <taxon>Lederbergia</taxon>
    </lineage>
</organism>
<dbReference type="Pfam" id="PF00563">
    <property type="entry name" value="EAL"/>
    <property type="match status" value="1"/>
</dbReference>
<protein>
    <submittedName>
        <fullName evidence="5">EAL domain-containing protein</fullName>
    </submittedName>
</protein>
<dbReference type="PROSITE" id="PS50883">
    <property type="entry name" value="EAL"/>
    <property type="match status" value="1"/>
</dbReference>
<dbReference type="InterPro" id="IPR000014">
    <property type="entry name" value="PAS"/>
</dbReference>
<feature type="domain" description="PAC" evidence="2">
    <location>
        <begin position="98"/>
        <end position="150"/>
    </location>
</feature>
<dbReference type="CDD" id="cd00130">
    <property type="entry name" value="PAS"/>
    <property type="match status" value="1"/>
</dbReference>
<dbReference type="PANTHER" id="PTHR44757:SF2">
    <property type="entry name" value="BIOFILM ARCHITECTURE MAINTENANCE PROTEIN MBAA"/>
    <property type="match status" value="1"/>
</dbReference>
<dbReference type="SUPFAM" id="SSF55073">
    <property type="entry name" value="Nucleotide cyclase"/>
    <property type="match status" value="1"/>
</dbReference>
<dbReference type="InterPro" id="IPR043128">
    <property type="entry name" value="Rev_trsase/Diguanyl_cyclase"/>
</dbReference>
<dbReference type="InterPro" id="IPR001610">
    <property type="entry name" value="PAC"/>
</dbReference>
<dbReference type="SMART" id="SM00052">
    <property type="entry name" value="EAL"/>
    <property type="match status" value="1"/>
</dbReference>
<dbReference type="InterPro" id="IPR035919">
    <property type="entry name" value="EAL_sf"/>
</dbReference>
<gene>
    <name evidence="5" type="ORF">ACFPM4_13460</name>
</gene>
<evidence type="ECO:0000313" key="5">
    <source>
        <dbReference type="EMBL" id="MFC5465755.1"/>
    </source>
</evidence>
<accession>A0ABW0LIN5</accession>
<evidence type="ECO:0000259" key="3">
    <source>
        <dbReference type="PROSITE" id="PS50883"/>
    </source>
</evidence>
<dbReference type="NCBIfam" id="TIGR00229">
    <property type="entry name" value="sensory_box"/>
    <property type="match status" value="1"/>
</dbReference>
<dbReference type="InterPro" id="IPR035965">
    <property type="entry name" value="PAS-like_dom_sf"/>
</dbReference>
<feature type="domain" description="EAL" evidence="3">
    <location>
        <begin position="447"/>
        <end position="695"/>
    </location>
</feature>
<dbReference type="Proteomes" id="UP001596147">
    <property type="component" value="Unassembled WGS sequence"/>
</dbReference>
<feature type="domain" description="PAS" evidence="1">
    <location>
        <begin position="20"/>
        <end position="83"/>
    </location>
</feature>
<dbReference type="SMART" id="SM00086">
    <property type="entry name" value="PAC"/>
    <property type="match status" value="2"/>
</dbReference>
<evidence type="ECO:0000259" key="1">
    <source>
        <dbReference type="PROSITE" id="PS50112"/>
    </source>
</evidence>
<dbReference type="PROSITE" id="PS50887">
    <property type="entry name" value="GGDEF"/>
    <property type="match status" value="1"/>
</dbReference>
<reference evidence="6" key="1">
    <citation type="journal article" date="2019" name="Int. J. Syst. Evol. Microbiol.">
        <title>The Global Catalogue of Microorganisms (GCM) 10K type strain sequencing project: providing services to taxonomists for standard genome sequencing and annotation.</title>
        <authorList>
            <consortium name="The Broad Institute Genomics Platform"/>
            <consortium name="The Broad Institute Genome Sequencing Center for Infectious Disease"/>
            <person name="Wu L."/>
            <person name="Ma J."/>
        </authorList>
    </citation>
    <scope>NUCLEOTIDE SEQUENCE [LARGE SCALE GENOMIC DNA]</scope>
    <source>
        <strain evidence="6">CGMCC 1.12237</strain>
    </source>
</reference>
<dbReference type="SUPFAM" id="SSF55785">
    <property type="entry name" value="PYP-like sensor domain (PAS domain)"/>
    <property type="match status" value="2"/>
</dbReference>
<dbReference type="InterPro" id="IPR000700">
    <property type="entry name" value="PAS-assoc_C"/>
</dbReference>
<feature type="domain" description="GGDEF" evidence="4">
    <location>
        <begin position="306"/>
        <end position="438"/>
    </location>
</feature>
<comment type="caution">
    <text evidence="5">The sequence shown here is derived from an EMBL/GenBank/DDBJ whole genome shotgun (WGS) entry which is preliminary data.</text>
</comment>
<dbReference type="InterPro" id="IPR052155">
    <property type="entry name" value="Biofilm_reg_signaling"/>
</dbReference>
<dbReference type="SMART" id="SM00091">
    <property type="entry name" value="PAS"/>
    <property type="match status" value="2"/>
</dbReference>
<dbReference type="InterPro" id="IPR000160">
    <property type="entry name" value="GGDEF_dom"/>
</dbReference>
<dbReference type="PROSITE" id="PS50112">
    <property type="entry name" value="PAS"/>
    <property type="match status" value="1"/>
</dbReference>